<dbReference type="InterPro" id="IPR006094">
    <property type="entry name" value="Oxid_FAD_bind_N"/>
</dbReference>
<keyword evidence="4" id="KW-0560">Oxidoreductase</keyword>
<dbReference type="Gene3D" id="3.30.465.10">
    <property type="match status" value="1"/>
</dbReference>
<evidence type="ECO:0000259" key="5">
    <source>
        <dbReference type="PROSITE" id="PS51387"/>
    </source>
</evidence>
<dbReference type="SUPFAM" id="SSF56176">
    <property type="entry name" value="FAD-binding/transporter-associated domain-like"/>
    <property type="match status" value="1"/>
</dbReference>
<sequence>MTNIHPQLASLEAFLENHPAIKYIPPSSPNYSTARKIFNCSRPDNPLAIVQPQSATDVSVIVKYAKLNNLPFTIRVGGHNLEGRSLVEGALLIDLRALNGVKIADDRQTAIVQGGIIQAELGKKLWDEGLVTPVGTTPSVGYVGWAVYGGYGSFSGHWGLGVDQIVGATVVNPEGEIITADESLLRGIRGAGGLFGVIVDLTIKVYPLKTLLTGALMFDSQDIGKTFIDFNAAYEKFKAEEPLPQQLTVQQIVFNAPPGRTFGVLFFWSGADIEQGQRWSEKIARLGPVIVNTIATTGIPEWMIANGALVPPSVYGAARTHSVRRISPQVAEAIARHLVNMPADPGTMLSVHELRGVSAEAKSDSVFATREPHFMLEMCGFATAEIGKAASEKWAIQLAEDIGQTDASNIVSTAYISLYNMADAAPADVLAKTYGGNARDVTELKESFDPSNVFSLTVPLLR</sequence>
<dbReference type="GeneID" id="63746804"/>
<organism evidence="6 7">
    <name type="scientific">Aspergillus wentii DTO 134E9</name>
    <dbReference type="NCBI Taxonomy" id="1073089"/>
    <lineage>
        <taxon>Eukaryota</taxon>
        <taxon>Fungi</taxon>
        <taxon>Dikarya</taxon>
        <taxon>Ascomycota</taxon>
        <taxon>Pezizomycotina</taxon>
        <taxon>Eurotiomycetes</taxon>
        <taxon>Eurotiomycetidae</taxon>
        <taxon>Eurotiales</taxon>
        <taxon>Aspergillaceae</taxon>
        <taxon>Aspergillus</taxon>
        <taxon>Aspergillus subgen. Cremei</taxon>
    </lineage>
</organism>
<dbReference type="AlphaFoldDB" id="A0A1L9RM40"/>
<evidence type="ECO:0000313" key="7">
    <source>
        <dbReference type="Proteomes" id="UP000184383"/>
    </source>
</evidence>
<dbReference type="STRING" id="1073089.A0A1L9RM40"/>
<evidence type="ECO:0000313" key="6">
    <source>
        <dbReference type="EMBL" id="OJJ35888.1"/>
    </source>
</evidence>
<keyword evidence="2" id="KW-0285">Flavoprotein</keyword>
<dbReference type="PROSITE" id="PS51387">
    <property type="entry name" value="FAD_PCMH"/>
    <property type="match status" value="1"/>
</dbReference>
<dbReference type="GO" id="GO:0016491">
    <property type="term" value="F:oxidoreductase activity"/>
    <property type="evidence" value="ECO:0007669"/>
    <property type="project" value="UniProtKB-KW"/>
</dbReference>
<dbReference type="InterPro" id="IPR016166">
    <property type="entry name" value="FAD-bd_PCMH"/>
</dbReference>
<reference evidence="7" key="1">
    <citation type="journal article" date="2017" name="Genome Biol.">
        <title>Comparative genomics reveals high biological diversity and specific adaptations in the industrially and medically important fungal genus Aspergillus.</title>
        <authorList>
            <person name="de Vries R.P."/>
            <person name="Riley R."/>
            <person name="Wiebenga A."/>
            <person name="Aguilar-Osorio G."/>
            <person name="Amillis S."/>
            <person name="Uchima C.A."/>
            <person name="Anderluh G."/>
            <person name="Asadollahi M."/>
            <person name="Askin M."/>
            <person name="Barry K."/>
            <person name="Battaglia E."/>
            <person name="Bayram O."/>
            <person name="Benocci T."/>
            <person name="Braus-Stromeyer S.A."/>
            <person name="Caldana C."/>
            <person name="Canovas D."/>
            <person name="Cerqueira G.C."/>
            <person name="Chen F."/>
            <person name="Chen W."/>
            <person name="Choi C."/>
            <person name="Clum A."/>
            <person name="Dos Santos R.A."/>
            <person name="Damasio A.R."/>
            <person name="Diallinas G."/>
            <person name="Emri T."/>
            <person name="Fekete E."/>
            <person name="Flipphi M."/>
            <person name="Freyberg S."/>
            <person name="Gallo A."/>
            <person name="Gournas C."/>
            <person name="Habgood R."/>
            <person name="Hainaut M."/>
            <person name="Harispe M.L."/>
            <person name="Henrissat B."/>
            <person name="Hilden K.S."/>
            <person name="Hope R."/>
            <person name="Hossain A."/>
            <person name="Karabika E."/>
            <person name="Karaffa L."/>
            <person name="Karanyi Z."/>
            <person name="Krasevec N."/>
            <person name="Kuo A."/>
            <person name="Kusch H."/>
            <person name="LaButti K."/>
            <person name="Lagendijk E.L."/>
            <person name="Lapidus A."/>
            <person name="Levasseur A."/>
            <person name="Lindquist E."/>
            <person name="Lipzen A."/>
            <person name="Logrieco A.F."/>
            <person name="MacCabe A."/>
            <person name="Maekelae M.R."/>
            <person name="Malavazi I."/>
            <person name="Melin P."/>
            <person name="Meyer V."/>
            <person name="Mielnichuk N."/>
            <person name="Miskei M."/>
            <person name="Molnar A.P."/>
            <person name="Mule G."/>
            <person name="Ngan C.Y."/>
            <person name="Orejas M."/>
            <person name="Orosz E."/>
            <person name="Ouedraogo J.P."/>
            <person name="Overkamp K.M."/>
            <person name="Park H.-S."/>
            <person name="Perrone G."/>
            <person name="Piumi F."/>
            <person name="Punt P.J."/>
            <person name="Ram A.F."/>
            <person name="Ramon A."/>
            <person name="Rauscher S."/>
            <person name="Record E."/>
            <person name="Riano-Pachon D.M."/>
            <person name="Robert V."/>
            <person name="Roehrig J."/>
            <person name="Ruller R."/>
            <person name="Salamov A."/>
            <person name="Salih N.S."/>
            <person name="Samson R.A."/>
            <person name="Sandor E."/>
            <person name="Sanguinetti M."/>
            <person name="Schuetze T."/>
            <person name="Sepcic K."/>
            <person name="Shelest E."/>
            <person name="Sherlock G."/>
            <person name="Sophianopoulou V."/>
            <person name="Squina F.M."/>
            <person name="Sun H."/>
            <person name="Susca A."/>
            <person name="Todd R.B."/>
            <person name="Tsang A."/>
            <person name="Unkles S.E."/>
            <person name="van de Wiele N."/>
            <person name="van Rossen-Uffink D."/>
            <person name="Oliveira J.V."/>
            <person name="Vesth T.C."/>
            <person name="Visser J."/>
            <person name="Yu J.-H."/>
            <person name="Zhou M."/>
            <person name="Andersen M.R."/>
            <person name="Archer D.B."/>
            <person name="Baker S.E."/>
            <person name="Benoit I."/>
            <person name="Brakhage A.A."/>
            <person name="Braus G.H."/>
            <person name="Fischer R."/>
            <person name="Frisvad J.C."/>
            <person name="Goldman G.H."/>
            <person name="Houbraken J."/>
            <person name="Oakley B."/>
            <person name="Pocsi I."/>
            <person name="Scazzocchio C."/>
            <person name="Seiboth B."/>
            <person name="vanKuyk P.A."/>
            <person name="Wortman J."/>
            <person name="Dyer P.S."/>
            <person name="Grigoriev I.V."/>
        </authorList>
    </citation>
    <scope>NUCLEOTIDE SEQUENCE [LARGE SCALE GENOMIC DNA]</scope>
    <source>
        <strain evidence="7">DTO 134E9</strain>
    </source>
</reference>
<dbReference type="Gene3D" id="3.30.43.10">
    <property type="entry name" value="Uridine Diphospho-n-acetylenolpyruvylglucosamine Reductase, domain 2"/>
    <property type="match status" value="1"/>
</dbReference>
<keyword evidence="3" id="KW-0274">FAD</keyword>
<dbReference type="Pfam" id="PF01565">
    <property type="entry name" value="FAD_binding_4"/>
    <property type="match status" value="1"/>
</dbReference>
<evidence type="ECO:0000256" key="3">
    <source>
        <dbReference type="ARBA" id="ARBA00022827"/>
    </source>
</evidence>
<dbReference type="InterPro" id="IPR050416">
    <property type="entry name" value="FAD-linked_Oxidoreductase"/>
</dbReference>
<evidence type="ECO:0000256" key="1">
    <source>
        <dbReference type="ARBA" id="ARBA00005466"/>
    </source>
</evidence>
<keyword evidence="7" id="KW-1185">Reference proteome</keyword>
<evidence type="ECO:0000256" key="4">
    <source>
        <dbReference type="ARBA" id="ARBA00023002"/>
    </source>
</evidence>
<feature type="domain" description="FAD-binding PCMH-type" evidence="5">
    <location>
        <begin position="42"/>
        <end position="208"/>
    </location>
</feature>
<dbReference type="OrthoDB" id="363185at2759"/>
<dbReference type="EMBL" id="KV878212">
    <property type="protein sequence ID" value="OJJ35888.1"/>
    <property type="molecule type" value="Genomic_DNA"/>
</dbReference>
<protein>
    <recommendedName>
        <fullName evidence="5">FAD-binding PCMH-type domain-containing protein</fullName>
    </recommendedName>
</protein>
<dbReference type="GO" id="GO:0071949">
    <property type="term" value="F:FAD binding"/>
    <property type="evidence" value="ECO:0007669"/>
    <property type="project" value="InterPro"/>
</dbReference>
<dbReference type="InterPro" id="IPR016167">
    <property type="entry name" value="FAD-bd_PCMH_sub1"/>
</dbReference>
<name>A0A1L9RM40_ASPWE</name>
<dbReference type="InterPro" id="IPR016169">
    <property type="entry name" value="FAD-bd_PCMH_sub2"/>
</dbReference>
<gene>
    <name evidence="6" type="ORF">ASPWEDRAFT_172675</name>
</gene>
<dbReference type="Proteomes" id="UP000184383">
    <property type="component" value="Unassembled WGS sequence"/>
</dbReference>
<dbReference type="InterPro" id="IPR036318">
    <property type="entry name" value="FAD-bd_PCMH-like_sf"/>
</dbReference>
<dbReference type="PANTHER" id="PTHR42973">
    <property type="entry name" value="BINDING OXIDOREDUCTASE, PUTATIVE (AFU_ORTHOLOGUE AFUA_1G17690)-RELATED"/>
    <property type="match status" value="1"/>
</dbReference>
<dbReference type="VEuPathDB" id="FungiDB:ASPWEDRAFT_172675"/>
<comment type="similarity">
    <text evidence="1">Belongs to the oxygen-dependent FAD-linked oxidoreductase family.</text>
</comment>
<proteinExistence type="inferred from homology"/>
<accession>A0A1L9RM40</accession>
<dbReference type="RefSeq" id="XP_040689564.1">
    <property type="nucleotide sequence ID" value="XM_040830956.1"/>
</dbReference>
<dbReference type="PANTHER" id="PTHR42973:SF7">
    <property type="entry name" value="FAD-BINDING PCMH-TYPE DOMAIN-CONTAINING PROTEIN"/>
    <property type="match status" value="1"/>
</dbReference>
<dbReference type="Gene3D" id="3.40.462.20">
    <property type="match status" value="1"/>
</dbReference>
<evidence type="ECO:0000256" key="2">
    <source>
        <dbReference type="ARBA" id="ARBA00022630"/>
    </source>
</evidence>